<dbReference type="AlphaFoldDB" id="A0AA37QE32"/>
<gene>
    <name evidence="1" type="ORF">rosag_05660</name>
</gene>
<evidence type="ECO:0000313" key="1">
    <source>
        <dbReference type="EMBL" id="GLC24053.1"/>
    </source>
</evidence>
<comment type="caution">
    <text evidence="1">The sequence shown here is derived from an EMBL/GenBank/DDBJ whole genome shotgun (WGS) entry which is preliminary data.</text>
</comment>
<evidence type="ECO:0000313" key="2">
    <source>
        <dbReference type="Proteomes" id="UP001161325"/>
    </source>
</evidence>
<keyword evidence="2" id="KW-1185">Reference proteome</keyword>
<accession>A0AA37QE32</accession>
<dbReference type="EMBL" id="BRXS01000001">
    <property type="protein sequence ID" value="GLC24053.1"/>
    <property type="molecule type" value="Genomic_DNA"/>
</dbReference>
<dbReference type="PROSITE" id="PS51257">
    <property type="entry name" value="PROKAR_LIPOPROTEIN"/>
    <property type="match status" value="1"/>
</dbReference>
<name>A0AA37QE32_9BACT</name>
<dbReference type="Proteomes" id="UP001161325">
    <property type="component" value="Unassembled WGS sequence"/>
</dbReference>
<dbReference type="RefSeq" id="WP_284348499.1">
    <property type="nucleotide sequence ID" value="NZ_BRXS01000001.1"/>
</dbReference>
<organism evidence="1 2">
    <name type="scientific">Roseisolibacter agri</name>
    <dbReference type="NCBI Taxonomy" id="2014610"/>
    <lineage>
        <taxon>Bacteria</taxon>
        <taxon>Pseudomonadati</taxon>
        <taxon>Gemmatimonadota</taxon>
        <taxon>Gemmatimonadia</taxon>
        <taxon>Gemmatimonadales</taxon>
        <taxon>Gemmatimonadaceae</taxon>
        <taxon>Roseisolibacter</taxon>
    </lineage>
</organism>
<proteinExistence type="predicted"/>
<protein>
    <submittedName>
        <fullName evidence="1">Uncharacterized protein</fullName>
    </submittedName>
</protein>
<reference evidence="1" key="1">
    <citation type="submission" date="2022-08" db="EMBL/GenBank/DDBJ databases">
        <title>Draft genome sequencing of Roseisolibacter agri AW1220.</title>
        <authorList>
            <person name="Tobiishi Y."/>
            <person name="Tonouchi A."/>
        </authorList>
    </citation>
    <scope>NUCLEOTIDE SEQUENCE</scope>
    <source>
        <strain evidence="1">AW1220</strain>
    </source>
</reference>
<sequence>MRTLILLTLAATLAACDDSTSIDAVLAPSALSGSGTGGTGGGLTIAVGRGQAPLVGSWTRIANEGGVLSEQTWTFASDGSGTRSTTVRTQLGVPLTVEQQAFAWDAGGGVLLLRFDRTGVASTVRASYAVLVGVTGTVLRLDGRDYVRTAG</sequence>